<keyword evidence="1" id="KW-0732">Signal</keyword>
<feature type="signal peptide" evidence="1">
    <location>
        <begin position="1"/>
        <end position="19"/>
    </location>
</feature>
<reference evidence="2 3" key="1">
    <citation type="submission" date="2024-02" db="EMBL/GenBank/DDBJ databases">
        <title>De novo assembly and annotation of 12 fungi associated with fruit tree decline syndrome in Ontario, Canada.</title>
        <authorList>
            <person name="Sulman M."/>
            <person name="Ellouze W."/>
            <person name="Ilyukhin E."/>
        </authorList>
    </citation>
    <scope>NUCLEOTIDE SEQUENCE [LARGE SCALE GENOMIC DNA]</scope>
    <source>
        <strain evidence="2 3">FDS-637</strain>
    </source>
</reference>
<protein>
    <submittedName>
        <fullName evidence="2">Uncharacterized protein</fullName>
    </submittedName>
</protein>
<name>A0ABR3BY62_9PEZI</name>
<comment type="caution">
    <text evidence="2">The sequence shown here is derived from an EMBL/GenBank/DDBJ whole genome shotgun (WGS) entry which is preliminary data.</text>
</comment>
<dbReference type="GeneID" id="92014375"/>
<dbReference type="Proteomes" id="UP001430584">
    <property type="component" value="Unassembled WGS sequence"/>
</dbReference>
<proteinExistence type="predicted"/>
<evidence type="ECO:0000313" key="3">
    <source>
        <dbReference type="Proteomes" id="UP001430584"/>
    </source>
</evidence>
<evidence type="ECO:0000256" key="1">
    <source>
        <dbReference type="SAM" id="SignalP"/>
    </source>
</evidence>
<keyword evidence="3" id="KW-1185">Reference proteome</keyword>
<gene>
    <name evidence="2" type="ORF">SLS55_010290</name>
</gene>
<dbReference type="RefSeq" id="XP_066627961.1">
    <property type="nucleotide sequence ID" value="XM_066781678.1"/>
</dbReference>
<dbReference type="EMBL" id="JAJVCZ030000012">
    <property type="protein sequence ID" value="KAL0253317.1"/>
    <property type="molecule type" value="Genomic_DNA"/>
</dbReference>
<evidence type="ECO:0000313" key="2">
    <source>
        <dbReference type="EMBL" id="KAL0253317.1"/>
    </source>
</evidence>
<organism evidence="2 3">
    <name type="scientific">Diplodia seriata</name>
    <dbReference type="NCBI Taxonomy" id="420778"/>
    <lineage>
        <taxon>Eukaryota</taxon>
        <taxon>Fungi</taxon>
        <taxon>Dikarya</taxon>
        <taxon>Ascomycota</taxon>
        <taxon>Pezizomycotina</taxon>
        <taxon>Dothideomycetes</taxon>
        <taxon>Dothideomycetes incertae sedis</taxon>
        <taxon>Botryosphaeriales</taxon>
        <taxon>Botryosphaeriaceae</taxon>
        <taxon>Diplodia</taxon>
    </lineage>
</organism>
<feature type="chain" id="PRO_5045045022" evidence="1">
    <location>
        <begin position="20"/>
        <end position="200"/>
    </location>
</feature>
<accession>A0ABR3BY62</accession>
<sequence length="200" mass="19031">MYTFNTILAALALGALVSAAPIEQRDTQLAPAPAYKLKTSFTTTSAAAASLTSDAPLYATTPGKLAPPPALGGPYGLKSKTSVLPSVSVSVSTDLPSASTGLPSAPTEAKSVSNALASAPVTLAVAAVTAQPTTLATAVSSAKAVVASSSSSGGAAKVSSSSSSVAVPSATAAAGGAGVSVGMSLDAGSLLKAVNNLLGL</sequence>